<sequence>MISGVLIADNFIKQGIVRNCMVVSGEFISTIAHNASKTISTFDTKELASLTVGDAGAAVILSRNESDAGFEVLEQNTYARYQNLCYGALSTSFPGAYMQTLMKKLHKAALDESADFIEVCLKKHQLSFDKIDILIPHQTSQKAINIGAKRLLNHFKVKKVPKVVSNLELYGNTASTTHFIALYHLLMAKKVQKGERIMLLSHASGLVMGLVVFRLNAIVDRYGN</sequence>
<evidence type="ECO:0000313" key="6">
    <source>
        <dbReference type="Proteomes" id="UP000708576"/>
    </source>
</evidence>
<reference evidence="5 6" key="1">
    <citation type="journal article" date="2015" name="Int. J. Syst. Evol. Microbiol.">
        <title>Carboxylicivirga linearis sp. nov., isolated from a sea cucumber culture pond.</title>
        <authorList>
            <person name="Wang F.Q."/>
            <person name="Zhou Y.X."/>
            <person name="Lin X.Z."/>
            <person name="Chen G.J."/>
            <person name="Du Z.J."/>
        </authorList>
    </citation>
    <scope>NUCLEOTIDE SEQUENCE [LARGE SCALE GENOMIC DNA]</scope>
    <source>
        <strain evidence="5 6">FB218</strain>
    </source>
</reference>
<gene>
    <name evidence="5" type="ORF">KEM10_08280</name>
</gene>
<feature type="domain" description="Beta-ketoacyl-[acyl-carrier-protein] synthase III N-terminal" evidence="4">
    <location>
        <begin position="3"/>
        <end position="74"/>
    </location>
</feature>
<comment type="caution">
    <text evidence="5">The sequence shown here is derived from an EMBL/GenBank/DDBJ whole genome shotgun (WGS) entry which is preliminary data.</text>
</comment>
<dbReference type="InterPro" id="IPR013751">
    <property type="entry name" value="ACP_syn_III_N"/>
</dbReference>
<evidence type="ECO:0000259" key="4">
    <source>
        <dbReference type="Pfam" id="PF08545"/>
    </source>
</evidence>
<evidence type="ECO:0000313" key="5">
    <source>
        <dbReference type="EMBL" id="MBS2098275.1"/>
    </source>
</evidence>
<dbReference type="Pfam" id="PF08541">
    <property type="entry name" value="ACP_syn_III_C"/>
    <property type="match status" value="1"/>
</dbReference>
<dbReference type="InterPro" id="IPR013747">
    <property type="entry name" value="ACP_syn_III_C"/>
</dbReference>
<dbReference type="PANTHER" id="PTHR34069:SF2">
    <property type="entry name" value="BETA-KETOACYL-[ACYL-CARRIER-PROTEIN] SYNTHASE III"/>
    <property type="match status" value="1"/>
</dbReference>
<keyword evidence="1" id="KW-0808">Transferase</keyword>
<dbReference type="EMBL" id="JAGUCO010000004">
    <property type="protein sequence ID" value="MBS2098275.1"/>
    <property type="molecule type" value="Genomic_DNA"/>
</dbReference>
<organism evidence="5 6">
    <name type="scientific">Carboxylicivirga linearis</name>
    <dbReference type="NCBI Taxonomy" id="1628157"/>
    <lineage>
        <taxon>Bacteria</taxon>
        <taxon>Pseudomonadati</taxon>
        <taxon>Bacteroidota</taxon>
        <taxon>Bacteroidia</taxon>
        <taxon>Marinilabiliales</taxon>
        <taxon>Marinilabiliaceae</taxon>
        <taxon>Carboxylicivirga</taxon>
    </lineage>
</organism>
<protein>
    <recommendedName>
        <fullName evidence="7">Beta-ketoacyl-[acyl-carrier-protein] synthase III C-terminal domain-containing protein</fullName>
    </recommendedName>
</protein>
<evidence type="ECO:0008006" key="7">
    <source>
        <dbReference type="Google" id="ProtNLM"/>
    </source>
</evidence>
<feature type="domain" description="Beta-ketoacyl-[acyl-carrier-protein] synthase III C-terminal" evidence="3">
    <location>
        <begin position="121"/>
        <end position="214"/>
    </location>
</feature>
<dbReference type="PANTHER" id="PTHR34069">
    <property type="entry name" value="3-OXOACYL-[ACYL-CARRIER-PROTEIN] SYNTHASE 3"/>
    <property type="match status" value="1"/>
</dbReference>
<keyword evidence="2" id="KW-0012">Acyltransferase</keyword>
<dbReference type="Gene3D" id="3.40.47.10">
    <property type="match status" value="2"/>
</dbReference>
<accession>A0ABS5JTP4</accession>
<dbReference type="InterPro" id="IPR016039">
    <property type="entry name" value="Thiolase-like"/>
</dbReference>
<name>A0ABS5JTP4_9BACT</name>
<evidence type="ECO:0000259" key="3">
    <source>
        <dbReference type="Pfam" id="PF08541"/>
    </source>
</evidence>
<dbReference type="Proteomes" id="UP000708576">
    <property type="component" value="Unassembled WGS sequence"/>
</dbReference>
<dbReference type="SUPFAM" id="SSF53901">
    <property type="entry name" value="Thiolase-like"/>
    <property type="match status" value="2"/>
</dbReference>
<proteinExistence type="predicted"/>
<dbReference type="Pfam" id="PF08545">
    <property type="entry name" value="ACP_syn_III"/>
    <property type="match status" value="1"/>
</dbReference>
<evidence type="ECO:0000256" key="2">
    <source>
        <dbReference type="ARBA" id="ARBA00023315"/>
    </source>
</evidence>
<evidence type="ECO:0000256" key="1">
    <source>
        <dbReference type="ARBA" id="ARBA00022679"/>
    </source>
</evidence>
<keyword evidence="6" id="KW-1185">Reference proteome</keyword>